<dbReference type="GO" id="GO:0003676">
    <property type="term" value="F:nucleic acid binding"/>
    <property type="evidence" value="ECO:0007669"/>
    <property type="project" value="InterPro"/>
</dbReference>
<comment type="similarity">
    <text evidence="1">Belongs to the nuclease type I family.</text>
</comment>
<dbReference type="SUPFAM" id="SSF48537">
    <property type="entry name" value="Phospholipase C/P1 nuclease"/>
    <property type="match status" value="2"/>
</dbReference>
<dbReference type="OMA" id="GYRLANW"/>
<dbReference type="OrthoDB" id="441446at2759"/>
<dbReference type="Gene3D" id="1.10.575.10">
    <property type="entry name" value="P1 Nuclease"/>
    <property type="match status" value="1"/>
</dbReference>
<dbReference type="InterPro" id="IPR003154">
    <property type="entry name" value="S1/P1nuclease"/>
</dbReference>
<feature type="signal peptide" evidence="8">
    <location>
        <begin position="1"/>
        <end position="18"/>
    </location>
</feature>
<evidence type="ECO:0000313" key="10">
    <source>
        <dbReference type="Proteomes" id="UP000007800"/>
    </source>
</evidence>
<dbReference type="GO" id="GO:0006308">
    <property type="term" value="P:DNA catabolic process"/>
    <property type="evidence" value="ECO:0007669"/>
    <property type="project" value="InterPro"/>
</dbReference>
<feature type="chain" id="PRO_5002952895" description="Nuclease S1" evidence="8">
    <location>
        <begin position="19"/>
        <end position="388"/>
    </location>
</feature>
<evidence type="ECO:0000256" key="4">
    <source>
        <dbReference type="ARBA" id="ARBA00022759"/>
    </source>
</evidence>
<keyword evidence="5" id="KW-0378">Hydrolase</keyword>
<reference evidence="9 10" key="1">
    <citation type="submission" date="2008-07" db="EMBL/GenBank/DDBJ databases">
        <authorList>
            <person name="El-Sayed N."/>
            <person name="Caler E."/>
            <person name="Inman J."/>
            <person name="Amedeo P."/>
            <person name="Hass B."/>
            <person name="Wortman J."/>
        </authorList>
    </citation>
    <scope>NUCLEOTIDE SEQUENCE [LARGE SCALE GENOMIC DNA]</scope>
    <source>
        <strain evidence="10">ATCC 50983 / TXsc</strain>
    </source>
</reference>
<name>C5KZ62_PERM5</name>
<keyword evidence="4" id="KW-0255">Endonuclease</keyword>
<dbReference type="RefSeq" id="XP_002778417.1">
    <property type="nucleotide sequence ID" value="XM_002778371.1"/>
</dbReference>
<evidence type="ECO:0000256" key="8">
    <source>
        <dbReference type="SAM" id="SignalP"/>
    </source>
</evidence>
<dbReference type="Proteomes" id="UP000007800">
    <property type="component" value="Unassembled WGS sequence"/>
</dbReference>
<evidence type="ECO:0000256" key="2">
    <source>
        <dbReference type="ARBA" id="ARBA00022722"/>
    </source>
</evidence>
<keyword evidence="2" id="KW-0540">Nuclease</keyword>
<keyword evidence="3" id="KW-0479">Metal-binding</keyword>
<dbReference type="InterPro" id="IPR008947">
    <property type="entry name" value="PLipase_C/P1_nuclease_dom_sf"/>
</dbReference>
<dbReference type="GO" id="GO:0004519">
    <property type="term" value="F:endonuclease activity"/>
    <property type="evidence" value="ECO:0007669"/>
    <property type="project" value="UniProtKB-KW"/>
</dbReference>
<evidence type="ECO:0000256" key="3">
    <source>
        <dbReference type="ARBA" id="ARBA00022723"/>
    </source>
</evidence>
<keyword evidence="7" id="KW-0325">Glycoprotein</keyword>
<organism evidence="10">
    <name type="scientific">Perkinsus marinus (strain ATCC 50983 / TXsc)</name>
    <dbReference type="NCBI Taxonomy" id="423536"/>
    <lineage>
        <taxon>Eukaryota</taxon>
        <taxon>Sar</taxon>
        <taxon>Alveolata</taxon>
        <taxon>Perkinsozoa</taxon>
        <taxon>Perkinsea</taxon>
        <taxon>Perkinsida</taxon>
        <taxon>Perkinsidae</taxon>
        <taxon>Perkinsus</taxon>
    </lineage>
</organism>
<keyword evidence="6" id="KW-1015">Disulfide bond</keyword>
<dbReference type="EMBL" id="GG677709">
    <property type="protein sequence ID" value="EER10212.1"/>
    <property type="molecule type" value="Genomic_DNA"/>
</dbReference>
<dbReference type="AlphaFoldDB" id="C5KZ62"/>
<dbReference type="PANTHER" id="PTHR33146">
    <property type="entry name" value="ENDONUCLEASE 4"/>
    <property type="match status" value="1"/>
</dbReference>
<proteinExistence type="inferred from homology"/>
<keyword evidence="8" id="KW-0732">Signal</keyword>
<dbReference type="GO" id="GO:0016788">
    <property type="term" value="F:hydrolase activity, acting on ester bonds"/>
    <property type="evidence" value="ECO:0007669"/>
    <property type="project" value="InterPro"/>
</dbReference>
<accession>C5KZ62</accession>
<protein>
    <recommendedName>
        <fullName evidence="11">Nuclease S1</fullName>
    </recommendedName>
</protein>
<dbReference type="InParanoid" id="C5KZ62"/>
<evidence type="ECO:0008006" key="11">
    <source>
        <dbReference type="Google" id="ProtNLM"/>
    </source>
</evidence>
<evidence type="ECO:0000256" key="5">
    <source>
        <dbReference type="ARBA" id="ARBA00022801"/>
    </source>
</evidence>
<evidence type="ECO:0000256" key="6">
    <source>
        <dbReference type="ARBA" id="ARBA00023157"/>
    </source>
</evidence>
<dbReference type="Pfam" id="PF02265">
    <property type="entry name" value="S1-P1_nuclease"/>
    <property type="match status" value="1"/>
</dbReference>
<dbReference type="GO" id="GO:0046872">
    <property type="term" value="F:metal ion binding"/>
    <property type="evidence" value="ECO:0007669"/>
    <property type="project" value="UniProtKB-KW"/>
</dbReference>
<evidence type="ECO:0000256" key="7">
    <source>
        <dbReference type="ARBA" id="ARBA00023180"/>
    </source>
</evidence>
<gene>
    <name evidence="9" type="ORF">Pmar_PMAR018213</name>
</gene>
<dbReference type="CDD" id="cd11010">
    <property type="entry name" value="S1-P1_nuclease"/>
    <property type="match status" value="1"/>
</dbReference>
<dbReference type="GeneID" id="9038775"/>
<keyword evidence="10" id="KW-1185">Reference proteome</keyword>
<dbReference type="PANTHER" id="PTHR33146:SF26">
    <property type="entry name" value="ENDONUCLEASE 4"/>
    <property type="match status" value="1"/>
</dbReference>
<evidence type="ECO:0000256" key="1">
    <source>
        <dbReference type="ARBA" id="ARBA00009547"/>
    </source>
</evidence>
<evidence type="ECO:0000313" key="9">
    <source>
        <dbReference type="EMBL" id="EER10212.1"/>
    </source>
</evidence>
<sequence length="388" mass="43114">MFSRLCTLALITVPCVSAWGVDGHSTVAEVGDNRLSVNARQAVNAIMGDGVRLGEFSSWPDFILHGTPEEKEEWGWSAGLHYADSQDCTFVYDRDCKDDWCVAGAIKNYTRRVADESLSRYERQVAMKFLVHFMGDIHQPLHAGSSSNLGGNLIKVTTDFANNKSTNLHSVWDFSILDEWELERYPGQYVFQDDPADHPGEDDEIQRIDRTRFWTNIVDSIGVDLMVGGKYADKVDGWLKDCETNGIDECVNTMLQDDVDIACSMAYTNVDGTSVESGDVLSFDYYTTRIETVREQLAKGGVRFAWLLNNIFEDGTTVIDDATTTTPIPATTAVPTTTPYMTCEDADRLCAKSYEGSYCKYWLDEPVCSGSDKPCSCSAQSSTTGVDF</sequence>